<comment type="similarity">
    <text evidence="1">Belongs to the helicase family.</text>
</comment>
<evidence type="ECO:0000259" key="3">
    <source>
        <dbReference type="Pfam" id="PF05970"/>
    </source>
</evidence>
<protein>
    <recommendedName>
        <fullName evidence="1">ATP-dependent DNA helicase</fullName>
        <ecNumber evidence="1">5.6.2.3</ecNumber>
    </recommendedName>
</protein>
<keyword evidence="1" id="KW-0067">ATP-binding</keyword>
<dbReference type="GO" id="GO:0006310">
    <property type="term" value="P:DNA recombination"/>
    <property type="evidence" value="ECO:0007669"/>
    <property type="project" value="UniProtKB-KW"/>
</dbReference>
<name>A0A821T1H4_9BILA</name>
<dbReference type="PANTHER" id="PTHR47642">
    <property type="entry name" value="ATP-DEPENDENT DNA HELICASE"/>
    <property type="match status" value="1"/>
</dbReference>
<feature type="domain" description="DNA helicase Pif1-like DEAD-box helicase" evidence="3">
    <location>
        <begin position="93"/>
        <end position="292"/>
    </location>
</feature>
<feature type="region of interest" description="Disordered" evidence="2">
    <location>
        <begin position="784"/>
        <end position="812"/>
    </location>
</feature>
<dbReference type="Pfam" id="PF05970">
    <property type="entry name" value="PIF1"/>
    <property type="match status" value="1"/>
</dbReference>
<sequence>MMKHWKRDIETRKDKARNYLISCEDTLEIRNDETQIEVVTAEIPTSPFKAQTILVPPVTTTTAIIFPTKSDIIKKFTLNSHHNRLGSVDNQLLMCVPGCGGTGKSQLIRAITNYFELTKRAKTLRKLAPTSIAAAEIDGLTIHSFLCESRKSAKKKQTKTFRPADTKLENEWRHVKYLIIDEMSMVGLSLLARLNRIMKTANHVNSETPFGGVNVIFFGDYLQYSPVLDRPLYHNCASSEQYTERQIDMLCAQKLVSQFNCVVELTQQMRTEDVQYLELLNRLRNGQSTIEDNQLLCTRIIGTRTLQVSLKQKPWNEAPTLVFRNTLRTHINNRAVLNKAMEMGLTPIVCVAQDTIQGKNIEDSRLRKAILEQPDNKTEHLPGYLPLVGGMPVLLTENVATELGLSNGTRGIFRQLVYEESSLGTQFSDTNFPSNAKYIMQPKYALVEFPTCKLDSGLAELQSKVVPICVSEQTFFFDVKDFLTESVAKAAKITKTTTKISVKRKALPLIPAYSMTTHKGQGQTLDKVIIDLVMPPGPVEVASVYVPLSRIKRLEDLLIVRPFEFTTLQKANDFHPNIKLEATIGSSVPFLDLLINNKNGILSTSIYRKLAAEPCVVPFISDHPRHVFSNIIQAALLRAVRYPSKYIDKYFRKFFGDSISQTSMIPFIDDENQFLTMRHSLLAQPSVKERETQHRIATAGLNEQTNDDDITEKTTAITTLSKGKKPNKFTNTLFLHYTHEKRLTSLKSGIHNIYSETFQGTPAMDIRLIVGHRNHRNTEHELVEKRPHSSLLKPIQLPNTIQRKSKRRRHVN</sequence>
<dbReference type="GO" id="GO:0043139">
    <property type="term" value="F:5'-3' DNA helicase activity"/>
    <property type="evidence" value="ECO:0007669"/>
    <property type="project" value="UniProtKB-EC"/>
</dbReference>
<gene>
    <name evidence="4" type="ORF">TOA249_LOCUS28160</name>
</gene>
<dbReference type="InterPro" id="IPR027417">
    <property type="entry name" value="P-loop_NTPase"/>
</dbReference>
<dbReference type="CDD" id="cd18809">
    <property type="entry name" value="SF1_C_RecD"/>
    <property type="match status" value="1"/>
</dbReference>
<evidence type="ECO:0000256" key="2">
    <source>
        <dbReference type="SAM" id="MobiDB-lite"/>
    </source>
</evidence>
<organism evidence="4 5">
    <name type="scientific">Rotaria socialis</name>
    <dbReference type="NCBI Taxonomy" id="392032"/>
    <lineage>
        <taxon>Eukaryota</taxon>
        <taxon>Metazoa</taxon>
        <taxon>Spiralia</taxon>
        <taxon>Gnathifera</taxon>
        <taxon>Rotifera</taxon>
        <taxon>Eurotatoria</taxon>
        <taxon>Bdelloidea</taxon>
        <taxon>Philodinida</taxon>
        <taxon>Philodinidae</taxon>
        <taxon>Rotaria</taxon>
    </lineage>
</organism>
<keyword evidence="1" id="KW-0227">DNA damage</keyword>
<evidence type="ECO:0000313" key="5">
    <source>
        <dbReference type="Proteomes" id="UP000663838"/>
    </source>
</evidence>
<evidence type="ECO:0000313" key="4">
    <source>
        <dbReference type="EMBL" id="CAF4866796.1"/>
    </source>
</evidence>
<dbReference type="EMBL" id="CAJOBS010003816">
    <property type="protein sequence ID" value="CAF4866796.1"/>
    <property type="molecule type" value="Genomic_DNA"/>
</dbReference>
<dbReference type="GO" id="GO:0000723">
    <property type="term" value="P:telomere maintenance"/>
    <property type="evidence" value="ECO:0007669"/>
    <property type="project" value="InterPro"/>
</dbReference>
<dbReference type="InterPro" id="IPR010285">
    <property type="entry name" value="DNA_helicase_pif1-like_DEAD"/>
</dbReference>
<keyword evidence="1" id="KW-0378">Hydrolase</keyword>
<dbReference type="GO" id="GO:0016787">
    <property type="term" value="F:hydrolase activity"/>
    <property type="evidence" value="ECO:0007669"/>
    <property type="project" value="UniProtKB-KW"/>
</dbReference>
<comment type="caution">
    <text evidence="4">The sequence shown here is derived from an EMBL/GenBank/DDBJ whole genome shotgun (WGS) entry which is preliminary data.</text>
</comment>
<keyword evidence="1" id="KW-0233">DNA recombination</keyword>
<proteinExistence type="inferred from homology"/>
<dbReference type="Proteomes" id="UP000663838">
    <property type="component" value="Unassembled WGS sequence"/>
</dbReference>
<dbReference type="SUPFAM" id="SSF52540">
    <property type="entry name" value="P-loop containing nucleoside triphosphate hydrolases"/>
    <property type="match status" value="2"/>
</dbReference>
<dbReference type="InterPro" id="IPR051055">
    <property type="entry name" value="PIF1_helicase"/>
</dbReference>
<dbReference type="AlphaFoldDB" id="A0A821T1H4"/>
<reference evidence="4" key="1">
    <citation type="submission" date="2021-02" db="EMBL/GenBank/DDBJ databases">
        <authorList>
            <person name="Nowell W R."/>
        </authorList>
    </citation>
    <scope>NUCLEOTIDE SEQUENCE</scope>
</reference>
<accession>A0A821T1H4</accession>
<dbReference type="EC" id="5.6.2.3" evidence="1"/>
<dbReference type="GO" id="GO:0005524">
    <property type="term" value="F:ATP binding"/>
    <property type="evidence" value="ECO:0007669"/>
    <property type="project" value="UniProtKB-KW"/>
</dbReference>
<evidence type="ECO:0000256" key="1">
    <source>
        <dbReference type="RuleBase" id="RU363044"/>
    </source>
</evidence>
<dbReference type="Gene3D" id="3.40.50.300">
    <property type="entry name" value="P-loop containing nucleotide triphosphate hydrolases"/>
    <property type="match status" value="1"/>
</dbReference>
<keyword evidence="1" id="KW-0234">DNA repair</keyword>
<dbReference type="GO" id="GO:0006281">
    <property type="term" value="P:DNA repair"/>
    <property type="evidence" value="ECO:0007669"/>
    <property type="project" value="UniProtKB-KW"/>
</dbReference>
<comment type="cofactor">
    <cofactor evidence="1">
        <name>Mg(2+)</name>
        <dbReference type="ChEBI" id="CHEBI:18420"/>
    </cofactor>
</comment>
<keyword evidence="1" id="KW-0547">Nucleotide-binding</keyword>
<feature type="compositionally biased region" description="Basic residues" evidence="2">
    <location>
        <begin position="803"/>
        <end position="812"/>
    </location>
</feature>
<comment type="catalytic activity">
    <reaction evidence="1">
        <text>ATP + H2O = ADP + phosphate + H(+)</text>
        <dbReference type="Rhea" id="RHEA:13065"/>
        <dbReference type="ChEBI" id="CHEBI:15377"/>
        <dbReference type="ChEBI" id="CHEBI:15378"/>
        <dbReference type="ChEBI" id="CHEBI:30616"/>
        <dbReference type="ChEBI" id="CHEBI:43474"/>
        <dbReference type="ChEBI" id="CHEBI:456216"/>
        <dbReference type="EC" id="5.6.2.3"/>
    </reaction>
</comment>
<keyword evidence="1" id="KW-0347">Helicase</keyword>